<dbReference type="PROSITE" id="PS51257">
    <property type="entry name" value="PROKAR_LIPOPROTEIN"/>
    <property type="match status" value="1"/>
</dbReference>
<protein>
    <recommendedName>
        <fullName evidence="3">Lipoprotein</fullName>
    </recommendedName>
</protein>
<sequence length="52" mass="6073">MKRLFVPLALISFSVACLGFIHIDNMRKIKEAPYSKLKKMDKQEFTDLLSTR</sequence>
<dbReference type="EMBL" id="BAABCW010000010">
    <property type="protein sequence ID" value="GAA3511250.1"/>
    <property type="molecule type" value="Genomic_DNA"/>
</dbReference>
<evidence type="ECO:0008006" key="3">
    <source>
        <dbReference type="Google" id="ProtNLM"/>
    </source>
</evidence>
<evidence type="ECO:0000313" key="2">
    <source>
        <dbReference type="Proteomes" id="UP001500459"/>
    </source>
</evidence>
<proteinExistence type="predicted"/>
<dbReference type="RefSeq" id="WP_344928097.1">
    <property type="nucleotide sequence ID" value="NZ_BAABCW010000010.1"/>
</dbReference>
<gene>
    <name evidence="1" type="ORF">GCM10022393_26280</name>
</gene>
<name>A0ABP6UPZ0_9FLAO</name>
<comment type="caution">
    <text evidence="1">The sequence shown here is derived from an EMBL/GenBank/DDBJ whole genome shotgun (WGS) entry which is preliminary data.</text>
</comment>
<accession>A0ABP6UPZ0</accession>
<evidence type="ECO:0000313" key="1">
    <source>
        <dbReference type="EMBL" id="GAA3511250.1"/>
    </source>
</evidence>
<reference evidence="2" key="1">
    <citation type="journal article" date="2019" name="Int. J. Syst. Evol. Microbiol.">
        <title>The Global Catalogue of Microorganisms (GCM) 10K type strain sequencing project: providing services to taxonomists for standard genome sequencing and annotation.</title>
        <authorList>
            <consortium name="The Broad Institute Genomics Platform"/>
            <consortium name="The Broad Institute Genome Sequencing Center for Infectious Disease"/>
            <person name="Wu L."/>
            <person name="Ma J."/>
        </authorList>
    </citation>
    <scope>NUCLEOTIDE SEQUENCE [LARGE SCALE GENOMIC DNA]</scope>
    <source>
        <strain evidence="2">JCM 17106</strain>
    </source>
</reference>
<keyword evidence="2" id="KW-1185">Reference proteome</keyword>
<dbReference type="Proteomes" id="UP001500459">
    <property type="component" value="Unassembled WGS sequence"/>
</dbReference>
<organism evidence="1 2">
    <name type="scientific">Aquimarina addita</name>
    <dbReference type="NCBI Taxonomy" id="870485"/>
    <lineage>
        <taxon>Bacteria</taxon>
        <taxon>Pseudomonadati</taxon>
        <taxon>Bacteroidota</taxon>
        <taxon>Flavobacteriia</taxon>
        <taxon>Flavobacteriales</taxon>
        <taxon>Flavobacteriaceae</taxon>
        <taxon>Aquimarina</taxon>
    </lineage>
</organism>